<comment type="cofactor">
    <cofactor evidence="1">
        <name>Mg(2+)</name>
        <dbReference type="ChEBI" id="CHEBI:18420"/>
    </cofactor>
</comment>
<dbReference type="PANTHER" id="PTHR43046">
    <property type="entry name" value="GDP-MANNOSE MANNOSYL HYDROLASE"/>
    <property type="match status" value="1"/>
</dbReference>
<evidence type="ECO:0000256" key="1">
    <source>
        <dbReference type="ARBA" id="ARBA00001946"/>
    </source>
</evidence>
<dbReference type="RefSeq" id="WP_068571645.1">
    <property type="nucleotide sequence ID" value="NZ_LSRE01000003.1"/>
</dbReference>
<dbReference type="InterPro" id="IPR020476">
    <property type="entry name" value="Nudix_hydrolase"/>
</dbReference>
<reference evidence="6 9" key="1">
    <citation type="submission" date="2016-02" db="EMBL/GenBank/DDBJ databases">
        <authorList>
            <person name="Teng J.L."/>
            <person name="Tang Y."/>
            <person name="Huang Y."/>
            <person name="Guo F."/>
            <person name="Wei W."/>
            <person name="Chen J.H."/>
            <person name="Wong S.Y."/>
            <person name="Lau S.K."/>
            <person name="Woo P.C."/>
        </authorList>
    </citation>
    <scope>NUCLEOTIDE SEQUENCE [LARGE SCALE GENOMIC DNA]</scope>
    <source>
        <strain evidence="6 9">JCM 13375</strain>
    </source>
</reference>
<comment type="similarity">
    <text evidence="2 4">Belongs to the Nudix hydrolase family.</text>
</comment>
<dbReference type="PROSITE" id="PS51462">
    <property type="entry name" value="NUDIX"/>
    <property type="match status" value="1"/>
</dbReference>
<evidence type="ECO:0000313" key="7">
    <source>
        <dbReference type="EMBL" id="KXP08770.1"/>
    </source>
</evidence>
<accession>A0A138AED1</accession>
<evidence type="ECO:0000256" key="3">
    <source>
        <dbReference type="ARBA" id="ARBA00022801"/>
    </source>
</evidence>
<reference evidence="7" key="3">
    <citation type="submission" date="2016-02" db="EMBL/GenBank/DDBJ databases">
        <authorList>
            <person name="Teng J.L."/>
            <person name="Yang Y."/>
            <person name="Huang Y."/>
            <person name="Guo F."/>
            <person name="Wei W."/>
            <person name="Chen J.H."/>
            <person name="Wong S.Y."/>
            <person name="Lau S.K."/>
            <person name="Woo P.C."/>
        </authorList>
    </citation>
    <scope>NUCLEOTIDE SEQUENCE</scope>
    <source>
        <strain evidence="7">JCM 15929</strain>
    </source>
</reference>
<proteinExistence type="inferred from homology"/>
<evidence type="ECO:0000313" key="8">
    <source>
        <dbReference type="Proteomes" id="UP000070258"/>
    </source>
</evidence>
<gene>
    <name evidence="7" type="ORF">AXK60_08870</name>
    <name evidence="6" type="ORF">AXK61_14290</name>
</gene>
<dbReference type="Proteomes" id="UP000070409">
    <property type="component" value="Unassembled WGS sequence"/>
</dbReference>
<organism evidence="7 8">
    <name type="scientific">Tsukamurella pseudospumae</name>
    <dbReference type="NCBI Taxonomy" id="239498"/>
    <lineage>
        <taxon>Bacteria</taxon>
        <taxon>Bacillati</taxon>
        <taxon>Actinomycetota</taxon>
        <taxon>Actinomycetes</taxon>
        <taxon>Mycobacteriales</taxon>
        <taxon>Tsukamurellaceae</taxon>
        <taxon>Tsukamurella</taxon>
    </lineage>
</organism>
<evidence type="ECO:0000259" key="5">
    <source>
        <dbReference type="PROSITE" id="PS51462"/>
    </source>
</evidence>
<evidence type="ECO:0000313" key="6">
    <source>
        <dbReference type="EMBL" id="KXP00760.1"/>
    </source>
</evidence>
<dbReference type="STRING" id="239498.AXK60_08870"/>
<dbReference type="SUPFAM" id="SSF55811">
    <property type="entry name" value="Nudix"/>
    <property type="match status" value="1"/>
</dbReference>
<dbReference type="CDD" id="cd02883">
    <property type="entry name" value="NUDIX_Hydrolase"/>
    <property type="match status" value="1"/>
</dbReference>
<dbReference type="AlphaFoldDB" id="A0A138AED1"/>
<evidence type="ECO:0000313" key="9">
    <source>
        <dbReference type="Proteomes" id="UP000070409"/>
    </source>
</evidence>
<evidence type="ECO:0000256" key="4">
    <source>
        <dbReference type="RuleBase" id="RU003476"/>
    </source>
</evidence>
<dbReference type="InterPro" id="IPR000086">
    <property type="entry name" value="NUDIX_hydrolase_dom"/>
</dbReference>
<dbReference type="InterPro" id="IPR020084">
    <property type="entry name" value="NUDIX_hydrolase_CS"/>
</dbReference>
<feature type="domain" description="Nudix hydrolase" evidence="5">
    <location>
        <begin position="7"/>
        <end position="142"/>
    </location>
</feature>
<dbReference type="Proteomes" id="UP000070258">
    <property type="component" value="Unassembled WGS sequence"/>
</dbReference>
<dbReference type="PRINTS" id="PR00502">
    <property type="entry name" value="NUDIXFAMILY"/>
</dbReference>
<keyword evidence="3 4" id="KW-0378">Hydrolase</keyword>
<evidence type="ECO:0000256" key="2">
    <source>
        <dbReference type="ARBA" id="ARBA00005582"/>
    </source>
</evidence>
<dbReference type="PANTHER" id="PTHR43046:SF14">
    <property type="entry name" value="MUTT_NUDIX FAMILY PROTEIN"/>
    <property type="match status" value="1"/>
</dbReference>
<dbReference type="GO" id="GO:0016787">
    <property type="term" value="F:hydrolase activity"/>
    <property type="evidence" value="ECO:0007669"/>
    <property type="project" value="UniProtKB-KW"/>
</dbReference>
<name>A0A138AED1_9ACTN</name>
<dbReference type="Pfam" id="PF00293">
    <property type="entry name" value="NUDIX"/>
    <property type="match status" value="1"/>
</dbReference>
<dbReference type="PROSITE" id="PS00893">
    <property type="entry name" value="NUDIX_BOX"/>
    <property type="match status" value="1"/>
</dbReference>
<dbReference type="InterPro" id="IPR015797">
    <property type="entry name" value="NUDIX_hydrolase-like_dom_sf"/>
</dbReference>
<keyword evidence="9" id="KW-1185">Reference proteome</keyword>
<dbReference type="EMBL" id="LSRE01000003">
    <property type="protein sequence ID" value="KXP00760.1"/>
    <property type="molecule type" value="Genomic_DNA"/>
</dbReference>
<reference evidence="8" key="2">
    <citation type="submission" date="2016-02" db="EMBL/GenBank/DDBJ databases">
        <authorList>
            <person name="Wen L."/>
            <person name="He K."/>
            <person name="Yang H."/>
        </authorList>
    </citation>
    <scope>NUCLEOTIDE SEQUENCE [LARGE SCALE GENOMIC DNA]</scope>
    <source>
        <strain evidence="8">JCM 15929</strain>
    </source>
</reference>
<dbReference type="EMBL" id="LSRF01000044">
    <property type="protein sequence ID" value="KXP08770.1"/>
    <property type="molecule type" value="Genomic_DNA"/>
</dbReference>
<dbReference type="Gene3D" id="3.90.79.10">
    <property type="entry name" value="Nucleoside Triphosphate Pyrophosphohydrolase"/>
    <property type="match status" value="1"/>
</dbReference>
<sequence>MHFTEFHVRLAAYGLAVNTADEVLVTWFNGSTGAPACWTMPGGGVEFDENCSDAVIREFFEETGYHVTPGPILGEHHTTFPATADRAPVRSQRFLFAVTVESGVLGTTEVGGTTEFARWVPRPELRSLTPRADIVDVAADALDRPARGDGQPNVNE</sequence>
<comment type="caution">
    <text evidence="7">The sequence shown here is derived from an EMBL/GenBank/DDBJ whole genome shotgun (WGS) entry which is preliminary data.</text>
</comment>
<protein>
    <recommendedName>
        <fullName evidence="5">Nudix hydrolase domain-containing protein</fullName>
    </recommendedName>
</protein>